<keyword evidence="1" id="KW-1133">Transmembrane helix</keyword>
<dbReference type="RefSeq" id="WP_181608748.1">
    <property type="nucleotide sequence ID" value="NZ_BAABAM010000001.1"/>
</dbReference>
<proteinExistence type="predicted"/>
<dbReference type="AlphaFoldDB" id="A0A7W0HNP5"/>
<dbReference type="EMBL" id="JACDUR010000001">
    <property type="protein sequence ID" value="MBA2890018.1"/>
    <property type="molecule type" value="Genomic_DNA"/>
</dbReference>
<feature type="transmembrane region" description="Helical" evidence="1">
    <location>
        <begin position="494"/>
        <end position="515"/>
    </location>
</feature>
<reference evidence="2 3" key="1">
    <citation type="submission" date="2020-07" db="EMBL/GenBank/DDBJ databases">
        <title>Genomic Encyclopedia of Type Strains, Phase IV (KMG-IV): sequencing the most valuable type-strain genomes for metagenomic binning, comparative biology and taxonomic classification.</title>
        <authorList>
            <person name="Goeker M."/>
        </authorList>
    </citation>
    <scope>NUCLEOTIDE SEQUENCE [LARGE SCALE GENOMIC DNA]</scope>
    <source>
        <strain evidence="2 3">DSM 45533</strain>
    </source>
</reference>
<protein>
    <submittedName>
        <fullName evidence="2">ABC-2 type transport system permease protein</fullName>
    </submittedName>
</protein>
<feature type="transmembrane region" description="Helical" evidence="1">
    <location>
        <begin position="124"/>
        <end position="151"/>
    </location>
</feature>
<evidence type="ECO:0000313" key="3">
    <source>
        <dbReference type="Proteomes" id="UP000530928"/>
    </source>
</evidence>
<gene>
    <name evidence="2" type="ORF">HNR30_001353</name>
</gene>
<comment type="caution">
    <text evidence="2">The sequence shown here is derived from an EMBL/GenBank/DDBJ whole genome shotgun (WGS) entry which is preliminary data.</text>
</comment>
<accession>A0A7W0HNP5</accession>
<feature type="transmembrane region" description="Helical" evidence="1">
    <location>
        <begin position="418"/>
        <end position="441"/>
    </location>
</feature>
<feature type="transmembrane region" description="Helical" evidence="1">
    <location>
        <begin position="381"/>
        <end position="406"/>
    </location>
</feature>
<name>A0A7W0HNP5_9ACTN</name>
<sequence>MNATLQLVRLALRRDRLLLPAWILTFVVMAAGSAAATVPLFPTESSRILAANGMNAMPSLVALYGKIYDPTSVGALAIIKMGGLGAALVAVFAIVVMVRHTRADEQAGRLELVGATPVGRHAPLAAAVLVALGANVVLAVLTASGLIAAGLPVEGSIVFGLAWASVGLAFSGIAAVVSQLTRSARAAVGLSSMVLGVVYVLRAIADAAQPEWLTWLSPIGWGQQFRPYAGNRWWVLLITVGFAAAAAALAHALAVRRDLGAGLLADREGPATAAPSLRSPLALAWRLQRGPLLAWAASFLLLGLVFGNISSTVGEFFDAQGARELITALGGTSRLTDAFLSFELSMTGVIASVYGVQAAMRLRGEENELLLAAPVGRARYALSHLTIAVLGCALLMALMGLGAGIAHGAQIGDPGQTWRLLGAALVQLPAAWVLVGITTVVFGAAPRVLAGVWAVLLAFVLLGELGPLLKLDPWVMDLSPFAHTPKLPGAAMEVAPPVVLTGIALMAVLAGVTAFRRRDLG</sequence>
<evidence type="ECO:0000256" key="1">
    <source>
        <dbReference type="SAM" id="Phobius"/>
    </source>
</evidence>
<feature type="transmembrane region" description="Helical" evidence="1">
    <location>
        <begin position="338"/>
        <end position="360"/>
    </location>
</feature>
<feature type="transmembrane region" description="Helical" evidence="1">
    <location>
        <begin position="448"/>
        <end position="469"/>
    </location>
</feature>
<feature type="transmembrane region" description="Helical" evidence="1">
    <location>
        <begin position="292"/>
        <end position="309"/>
    </location>
</feature>
<keyword evidence="1" id="KW-0472">Membrane</keyword>
<feature type="transmembrane region" description="Helical" evidence="1">
    <location>
        <begin position="184"/>
        <end position="205"/>
    </location>
</feature>
<keyword evidence="1" id="KW-0812">Transmembrane</keyword>
<feature type="transmembrane region" description="Helical" evidence="1">
    <location>
        <begin position="157"/>
        <end position="177"/>
    </location>
</feature>
<evidence type="ECO:0000313" key="2">
    <source>
        <dbReference type="EMBL" id="MBA2890018.1"/>
    </source>
</evidence>
<feature type="transmembrane region" description="Helical" evidence="1">
    <location>
        <begin position="73"/>
        <end position="98"/>
    </location>
</feature>
<feature type="transmembrane region" description="Helical" evidence="1">
    <location>
        <begin position="233"/>
        <end position="254"/>
    </location>
</feature>
<keyword evidence="3" id="KW-1185">Reference proteome</keyword>
<dbReference type="Proteomes" id="UP000530928">
    <property type="component" value="Unassembled WGS sequence"/>
</dbReference>
<organism evidence="2 3">
    <name type="scientific">Nonomuraea soli</name>
    <dbReference type="NCBI Taxonomy" id="1032476"/>
    <lineage>
        <taxon>Bacteria</taxon>
        <taxon>Bacillati</taxon>
        <taxon>Actinomycetota</taxon>
        <taxon>Actinomycetes</taxon>
        <taxon>Streptosporangiales</taxon>
        <taxon>Streptosporangiaceae</taxon>
        <taxon>Nonomuraea</taxon>
    </lineage>
</organism>